<dbReference type="KEGG" id="fes:HER31_06890"/>
<evidence type="ECO:0000256" key="1">
    <source>
        <dbReference type="ARBA" id="ARBA00022723"/>
    </source>
</evidence>
<dbReference type="InterPro" id="IPR036412">
    <property type="entry name" value="HAD-like_sf"/>
</dbReference>
<evidence type="ECO:0000313" key="6">
    <source>
        <dbReference type="Proteomes" id="UP000501602"/>
    </source>
</evidence>
<evidence type="ECO:0000313" key="5">
    <source>
        <dbReference type="EMBL" id="QIZ76617.1"/>
    </source>
</evidence>
<gene>
    <name evidence="5" type="ORF">HER31_06890</name>
</gene>
<reference evidence="5 6" key="1">
    <citation type="submission" date="2020-04" db="EMBL/GenBank/DDBJ databases">
        <title>Ferrimonas sp. S7 isolated from sea water.</title>
        <authorList>
            <person name="Bae S.S."/>
            <person name="Baek K."/>
        </authorList>
    </citation>
    <scope>NUCLEOTIDE SEQUENCE [LARGE SCALE GENOMIC DNA]</scope>
    <source>
        <strain evidence="5 6">S7</strain>
    </source>
</reference>
<keyword evidence="6" id="KW-1185">Reference proteome</keyword>
<dbReference type="AlphaFoldDB" id="A0A6H1UBZ7"/>
<dbReference type="NCBIfam" id="TIGR01509">
    <property type="entry name" value="HAD-SF-IA-v3"/>
    <property type="match status" value="1"/>
</dbReference>
<dbReference type="SFLD" id="SFLDG01129">
    <property type="entry name" value="C1.5:_HAD__Beta-PGM__Phosphata"/>
    <property type="match status" value="1"/>
</dbReference>
<dbReference type="RefSeq" id="WP_168659879.1">
    <property type="nucleotide sequence ID" value="NZ_CP051180.1"/>
</dbReference>
<protein>
    <submittedName>
        <fullName evidence="5">HAD-IA family hydrolase</fullName>
    </submittedName>
</protein>
<dbReference type="InterPro" id="IPR023198">
    <property type="entry name" value="PGP-like_dom2"/>
</dbReference>
<dbReference type="InterPro" id="IPR006439">
    <property type="entry name" value="HAD-SF_hydro_IA"/>
</dbReference>
<name>A0A6H1UBZ7_9GAMM</name>
<sequence>MSASAYQGVLFDLDGTLLDTAPDLGLAANVALAQYGFPPISAVTASQVSSHGAAGLLRAGLGAHYDRTDIMPLRTALLDSYADNICIGTSLYDGVAELIEWLDEEGIPWGIVTNKPAWLTTPLLKHFPQFSNRSCTVSGDTCGVAKPDPKPMHFAAQQIGVAESDILYVGDAQRDVEAGKSSGMDTVAALWGYIRPQDHPQQWLASHDCRTVNDLLSLLKSK</sequence>
<dbReference type="PANTHER" id="PTHR43434">
    <property type="entry name" value="PHOSPHOGLYCOLATE PHOSPHATASE"/>
    <property type="match status" value="1"/>
</dbReference>
<accession>A0A6H1UBZ7</accession>
<dbReference type="PANTHER" id="PTHR43434:SF23">
    <property type="entry name" value="PHOSPHOGLYCOLATE PHOSPHATASE"/>
    <property type="match status" value="1"/>
</dbReference>
<dbReference type="SFLD" id="SFLDS00003">
    <property type="entry name" value="Haloacid_Dehalogenase"/>
    <property type="match status" value="1"/>
</dbReference>
<evidence type="ECO:0000256" key="2">
    <source>
        <dbReference type="ARBA" id="ARBA00022801"/>
    </source>
</evidence>
<evidence type="ECO:0000256" key="4">
    <source>
        <dbReference type="ARBA" id="ARBA00023277"/>
    </source>
</evidence>
<dbReference type="EMBL" id="CP051180">
    <property type="protein sequence ID" value="QIZ76617.1"/>
    <property type="molecule type" value="Genomic_DNA"/>
</dbReference>
<dbReference type="Pfam" id="PF13419">
    <property type="entry name" value="HAD_2"/>
    <property type="match status" value="1"/>
</dbReference>
<keyword evidence="2 5" id="KW-0378">Hydrolase</keyword>
<dbReference type="Gene3D" id="1.10.150.240">
    <property type="entry name" value="Putative phosphatase, domain 2"/>
    <property type="match status" value="1"/>
</dbReference>
<dbReference type="InterPro" id="IPR050155">
    <property type="entry name" value="HAD-like_hydrolase_sf"/>
</dbReference>
<evidence type="ECO:0000256" key="3">
    <source>
        <dbReference type="ARBA" id="ARBA00022842"/>
    </source>
</evidence>
<keyword evidence="4" id="KW-0119">Carbohydrate metabolism</keyword>
<dbReference type="Proteomes" id="UP000501602">
    <property type="component" value="Chromosome"/>
</dbReference>
<dbReference type="InterPro" id="IPR023214">
    <property type="entry name" value="HAD_sf"/>
</dbReference>
<dbReference type="SFLD" id="SFLDG01135">
    <property type="entry name" value="C1.5.6:_HAD__Beta-PGM__Phospha"/>
    <property type="match status" value="1"/>
</dbReference>
<keyword evidence="1" id="KW-0479">Metal-binding</keyword>
<dbReference type="InterPro" id="IPR041492">
    <property type="entry name" value="HAD_2"/>
</dbReference>
<dbReference type="GO" id="GO:0006281">
    <property type="term" value="P:DNA repair"/>
    <property type="evidence" value="ECO:0007669"/>
    <property type="project" value="TreeGrafter"/>
</dbReference>
<dbReference type="GO" id="GO:0008967">
    <property type="term" value="F:phosphoglycolate phosphatase activity"/>
    <property type="evidence" value="ECO:0007669"/>
    <property type="project" value="TreeGrafter"/>
</dbReference>
<proteinExistence type="predicted"/>
<dbReference type="Gene3D" id="3.40.50.1000">
    <property type="entry name" value="HAD superfamily/HAD-like"/>
    <property type="match status" value="1"/>
</dbReference>
<dbReference type="GO" id="GO:0046872">
    <property type="term" value="F:metal ion binding"/>
    <property type="evidence" value="ECO:0007669"/>
    <property type="project" value="UniProtKB-KW"/>
</dbReference>
<dbReference type="GO" id="GO:0005829">
    <property type="term" value="C:cytosol"/>
    <property type="evidence" value="ECO:0007669"/>
    <property type="project" value="TreeGrafter"/>
</dbReference>
<dbReference type="NCBIfam" id="TIGR01549">
    <property type="entry name" value="HAD-SF-IA-v1"/>
    <property type="match status" value="1"/>
</dbReference>
<organism evidence="5 6">
    <name type="scientific">Ferrimonas lipolytica</name>
    <dbReference type="NCBI Taxonomy" id="2724191"/>
    <lineage>
        <taxon>Bacteria</taxon>
        <taxon>Pseudomonadati</taxon>
        <taxon>Pseudomonadota</taxon>
        <taxon>Gammaproteobacteria</taxon>
        <taxon>Alteromonadales</taxon>
        <taxon>Ferrimonadaceae</taxon>
        <taxon>Ferrimonas</taxon>
    </lineage>
</organism>
<dbReference type="SUPFAM" id="SSF56784">
    <property type="entry name" value="HAD-like"/>
    <property type="match status" value="1"/>
</dbReference>
<keyword evidence="3" id="KW-0460">Magnesium</keyword>